<feature type="region of interest" description="Disordered" evidence="11">
    <location>
        <begin position="405"/>
        <end position="447"/>
    </location>
</feature>
<dbReference type="GO" id="GO:0034272">
    <property type="term" value="C:phosphatidylinositol 3-kinase complex, class III, type II"/>
    <property type="evidence" value="ECO:0007669"/>
    <property type="project" value="TreeGrafter"/>
</dbReference>
<evidence type="ECO:0000256" key="9">
    <source>
        <dbReference type="PROSITE-ProRule" id="PRU00103"/>
    </source>
</evidence>
<feature type="signal peptide" evidence="12">
    <location>
        <begin position="1"/>
        <end position="20"/>
    </location>
</feature>
<dbReference type="Gene3D" id="1.25.10.10">
    <property type="entry name" value="Leucine-rich Repeat Variant"/>
    <property type="match status" value="2"/>
</dbReference>
<evidence type="ECO:0000259" key="13">
    <source>
        <dbReference type="PROSITE" id="PS50011"/>
    </source>
</evidence>
<dbReference type="PROSITE" id="PS50082">
    <property type="entry name" value="WD_REPEATS_2"/>
    <property type="match status" value="1"/>
</dbReference>
<dbReference type="Gene3D" id="2.130.10.10">
    <property type="entry name" value="YVTN repeat-like/Quinoprotein amine dehydrogenase"/>
    <property type="match status" value="2"/>
</dbReference>
<dbReference type="Pfam" id="PF22956">
    <property type="entry name" value="VPS15-like_hel"/>
    <property type="match status" value="1"/>
</dbReference>
<accession>A0AB34JJE6</accession>
<keyword evidence="2" id="KW-0723">Serine/threonine-protein kinase</keyword>
<dbReference type="InterPro" id="IPR011009">
    <property type="entry name" value="Kinase-like_dom_sf"/>
</dbReference>
<dbReference type="SUPFAM" id="SSF56112">
    <property type="entry name" value="Protein kinase-like (PK-like)"/>
    <property type="match status" value="1"/>
</dbReference>
<dbReference type="SMART" id="SM00220">
    <property type="entry name" value="S_TKc"/>
    <property type="match status" value="1"/>
</dbReference>
<dbReference type="GO" id="GO:0016236">
    <property type="term" value="P:macroautophagy"/>
    <property type="evidence" value="ECO:0007669"/>
    <property type="project" value="InterPro"/>
</dbReference>
<keyword evidence="6" id="KW-0547">Nucleotide-binding</keyword>
<keyword evidence="3 10" id="KW-0853">WD repeat</keyword>
<dbReference type="InterPro" id="IPR011989">
    <property type="entry name" value="ARM-like"/>
</dbReference>
<dbReference type="InterPro" id="IPR008271">
    <property type="entry name" value="Ser/Thr_kinase_AS"/>
</dbReference>
<comment type="caution">
    <text evidence="14">The sequence shown here is derived from an EMBL/GenBank/DDBJ whole genome shotgun (WGS) entry which is preliminary data.</text>
</comment>
<dbReference type="InterPro" id="IPR000719">
    <property type="entry name" value="Prot_kinase_dom"/>
</dbReference>
<evidence type="ECO:0000256" key="1">
    <source>
        <dbReference type="ARBA" id="ARBA00012513"/>
    </source>
</evidence>
<dbReference type="GO" id="GO:0034271">
    <property type="term" value="C:phosphatidylinositol 3-kinase complex, class III, type I"/>
    <property type="evidence" value="ECO:0007669"/>
    <property type="project" value="TreeGrafter"/>
</dbReference>
<keyword evidence="8" id="KW-0067">ATP-binding</keyword>
<dbReference type="Pfam" id="PF00400">
    <property type="entry name" value="WD40"/>
    <property type="match status" value="1"/>
</dbReference>
<evidence type="ECO:0000256" key="3">
    <source>
        <dbReference type="ARBA" id="ARBA00022574"/>
    </source>
</evidence>
<keyword evidence="7" id="KW-0418">Kinase</keyword>
<dbReference type="GO" id="GO:0005524">
    <property type="term" value="F:ATP binding"/>
    <property type="evidence" value="ECO:0007669"/>
    <property type="project" value="UniProtKB-KW"/>
</dbReference>
<dbReference type="InterPro" id="IPR016024">
    <property type="entry name" value="ARM-type_fold"/>
</dbReference>
<reference evidence="14 15" key="1">
    <citation type="journal article" date="2024" name="Science">
        <title>Giant polyketide synthase enzymes in the biosynthesis of giant marine polyether toxins.</title>
        <authorList>
            <person name="Fallon T.R."/>
            <person name="Shende V.V."/>
            <person name="Wierzbicki I.H."/>
            <person name="Pendleton A.L."/>
            <person name="Watervoot N.F."/>
            <person name="Auber R.P."/>
            <person name="Gonzalez D.J."/>
            <person name="Wisecaver J.H."/>
            <person name="Moore B.S."/>
        </authorList>
    </citation>
    <scope>NUCLEOTIDE SEQUENCE [LARGE SCALE GENOMIC DNA]</scope>
    <source>
        <strain evidence="14 15">12B1</strain>
    </source>
</reference>
<protein>
    <recommendedName>
        <fullName evidence="1">non-specific serine/threonine protein kinase</fullName>
        <ecNumber evidence="1">2.7.11.1</ecNumber>
    </recommendedName>
</protein>
<dbReference type="GO" id="GO:0045324">
    <property type="term" value="P:late endosome to vacuole transport"/>
    <property type="evidence" value="ECO:0007669"/>
    <property type="project" value="InterPro"/>
</dbReference>
<dbReference type="SMART" id="SM00320">
    <property type="entry name" value="WD40"/>
    <property type="match status" value="5"/>
</dbReference>
<dbReference type="GO" id="GO:0005770">
    <property type="term" value="C:late endosome"/>
    <property type="evidence" value="ECO:0007669"/>
    <property type="project" value="TreeGrafter"/>
</dbReference>
<organism evidence="14 15">
    <name type="scientific">Prymnesium parvum</name>
    <name type="common">Toxic golden alga</name>
    <dbReference type="NCBI Taxonomy" id="97485"/>
    <lineage>
        <taxon>Eukaryota</taxon>
        <taxon>Haptista</taxon>
        <taxon>Haptophyta</taxon>
        <taxon>Prymnesiophyceae</taxon>
        <taxon>Prymnesiales</taxon>
        <taxon>Prymnesiaceae</taxon>
        <taxon>Prymnesium</taxon>
    </lineage>
</organism>
<dbReference type="Proteomes" id="UP001515480">
    <property type="component" value="Unassembled WGS sequence"/>
</dbReference>
<keyword evidence="15" id="KW-1185">Reference proteome</keyword>
<name>A0AB34JJE6_PRYPA</name>
<feature type="region of interest" description="Disordered" evidence="11">
    <location>
        <begin position="828"/>
        <end position="855"/>
    </location>
</feature>
<evidence type="ECO:0000256" key="8">
    <source>
        <dbReference type="ARBA" id="ARBA00022840"/>
    </source>
</evidence>
<dbReference type="InterPro" id="IPR045162">
    <property type="entry name" value="Vps15-like"/>
</dbReference>
<sequence>MPESPHACACIRLLLLAARGNQLAPLSITPDFNNLPELGTAITFEERLGGGGFLKSIRCVNEDGALLVKVYFKPSYFKPSSTTPDQSLAEYEEILAAVRDRLTVNGAPNVMPFRWFKETAHAAYLVRQHFHSNLLERLSTPPFLTPVEKRWFAFQLLQALKQCHDVGICHGDVKVENVMVTSWGWLFLTDLANFKPALLPQDRDDPANYHYFFSSGRRACCLAPERFVETSGAAASSSAGLQPPSDIFSAGCVMIELFLDCGPPLELPQLLRYSRGEAEPLEPLLSQVKPASLRTLLRSMTARSPSSRPTAAACLQSVRGSFFPEQFYSFVYGFFGGMRLLDQHWQAENLCSNADLLLRELGPPQKARRAAEGAQGGDAAYRASYLARMEDALRCQEGAAAPAVAVSDANEPTGPRAKSEGGAKDAARWEMAGREAEAKVSAREGPAEEEEATENCLVLLVTHMCCCLRNIRTPQLKLSSMRVVHQAALECADSIRTQRVLPMFVAMLSDPSGVVRAEAVTLIAELLASVSVMEPSDAGLMPDYVFPALARAASDVEDIVRCSLATHMGSLAETSVKLLETAQWMRTLTLRRESNSASVTSLGAEAIERRVKSYDAELHILQEQVSRLVVQLITDPDSGASVKRCLLGDITRLCIFMQRQNTNDLLLPLLITFLNDRDPSLRVAFFDAIHGVCAFVGRASLQAFLLPCILQALFDVEEMVVASALNALSRLAEIALHTRTSLLEISAKIAPLLTHPNSWVRHGAIGFFDAISHQFTSAEVYSLVRPLLKPFVARPLVSLSASDLKQSLKPPVTRLAFDQALASCADESQPLPFAPPLPPPPLPLNASPSPTTSGGEVLGEVIEASENALLDAVAEEGMEEADQLVAPPPRMSSQQPRTHRALDLSTINDLQPSEASLLQAMREYIRDASVAKLAKIRLWETDNSAMLQLAGGGGGGELLQFRTLSKKIPVHKSIAPPSADAQQTSSSFDDSPDRRAPASAPRVSRLSARLVGRPRVANQPAPSGVGAMQPSDTRVPYGHRPPSSWSARTKPRSSALEDPVGAISGQARLVATLYGHPEGVRLLAASASGRVAYSSGLQSTVKVWRVSSLAEETVHRPIAAHSPPEDASVIGMSAWPGDELLAVGCNDGSLSVLASARIGSSDAKTESRRISPDEGRLLTVQAVEANGGLLYYSTEAGNIHAWDLRSTKNAFTLKNGRSLGLLQASAADAAANWLVAGSSSGHCVLWDARYSLRLRTWQLPDRQRIRTMLHVRPPRSTKPLVLIGSEGNAISGWEIGADPRCTLLLQPYNLSDAAASLLAGSVLPSSYVTAPPPAAGTAMTHSVRTILAPLDGSYAVAAGSDMRGRCWRLEPGQASKSCVIVGQSSDDAGSTFDEYQIAGCRVLREVQPVHPISSLPSTAGASFGVNPGCTAAITSAVVCGTVDSSVFLFGSLDGTIRAWKPTIS</sequence>
<dbReference type="PANTHER" id="PTHR17583">
    <property type="entry name" value="PHOSPHOINOSITIDE 3-KINASE REGULATORY SUBUNIT 4"/>
    <property type="match status" value="1"/>
</dbReference>
<evidence type="ECO:0000256" key="7">
    <source>
        <dbReference type="ARBA" id="ARBA00022777"/>
    </source>
</evidence>
<evidence type="ECO:0000256" key="2">
    <source>
        <dbReference type="ARBA" id="ARBA00022527"/>
    </source>
</evidence>
<evidence type="ECO:0000256" key="4">
    <source>
        <dbReference type="ARBA" id="ARBA00022679"/>
    </source>
</evidence>
<feature type="chain" id="PRO_5044238044" description="non-specific serine/threonine protein kinase" evidence="12">
    <location>
        <begin position="21"/>
        <end position="1464"/>
    </location>
</feature>
<evidence type="ECO:0000313" key="14">
    <source>
        <dbReference type="EMBL" id="KAL1522036.1"/>
    </source>
</evidence>
<evidence type="ECO:0000256" key="5">
    <source>
        <dbReference type="ARBA" id="ARBA00022737"/>
    </source>
</evidence>
<feature type="repeat" description="WD" evidence="10">
    <location>
        <begin position="1073"/>
        <end position="1114"/>
    </location>
</feature>
<dbReference type="InterPro" id="IPR036322">
    <property type="entry name" value="WD40_repeat_dom_sf"/>
</dbReference>
<evidence type="ECO:0000313" key="15">
    <source>
        <dbReference type="Proteomes" id="UP001515480"/>
    </source>
</evidence>
<dbReference type="InterPro" id="IPR055231">
    <property type="entry name" value="2AA_helical"/>
</dbReference>
<evidence type="ECO:0000256" key="10">
    <source>
        <dbReference type="PROSITE-ProRule" id="PRU00221"/>
    </source>
</evidence>
<feature type="compositionally biased region" description="Pro residues" evidence="11">
    <location>
        <begin position="832"/>
        <end position="843"/>
    </location>
</feature>
<dbReference type="Gene3D" id="1.10.510.10">
    <property type="entry name" value="Transferase(Phosphotransferase) domain 1"/>
    <property type="match status" value="1"/>
</dbReference>
<dbReference type="Pfam" id="PF00069">
    <property type="entry name" value="Pkinase"/>
    <property type="match status" value="1"/>
</dbReference>
<feature type="region of interest" description="Disordered" evidence="11">
    <location>
        <begin position="973"/>
        <end position="1057"/>
    </location>
</feature>
<dbReference type="SUPFAM" id="SSF50978">
    <property type="entry name" value="WD40 repeat-like"/>
    <property type="match status" value="1"/>
</dbReference>
<keyword evidence="12" id="KW-0732">Signal</keyword>
<feature type="domain" description="Protein kinase" evidence="13">
    <location>
        <begin position="42"/>
        <end position="323"/>
    </location>
</feature>
<dbReference type="SUPFAM" id="SSF48371">
    <property type="entry name" value="ARM repeat"/>
    <property type="match status" value="1"/>
</dbReference>
<dbReference type="PANTHER" id="PTHR17583:SF0">
    <property type="entry name" value="PHOSPHOINOSITIDE 3-KINASE REGULATORY SUBUNIT 4"/>
    <property type="match status" value="1"/>
</dbReference>
<dbReference type="GO" id="GO:0071561">
    <property type="term" value="C:nucleus-vacuole junction"/>
    <property type="evidence" value="ECO:0007669"/>
    <property type="project" value="TreeGrafter"/>
</dbReference>
<proteinExistence type="predicted"/>
<dbReference type="PROSITE" id="PS50011">
    <property type="entry name" value="PROTEIN_KINASE_DOM"/>
    <property type="match status" value="1"/>
</dbReference>
<dbReference type="InterPro" id="IPR021133">
    <property type="entry name" value="HEAT_type_2"/>
</dbReference>
<feature type="repeat" description="HEAT" evidence="9">
    <location>
        <begin position="666"/>
        <end position="704"/>
    </location>
</feature>
<keyword evidence="5" id="KW-0677">Repeat</keyword>
<keyword evidence="4" id="KW-0808">Transferase</keyword>
<feature type="compositionally biased region" description="Low complexity" evidence="11">
    <location>
        <begin position="997"/>
        <end position="1009"/>
    </location>
</feature>
<feature type="compositionally biased region" description="Basic and acidic residues" evidence="11">
    <location>
        <begin position="417"/>
        <end position="446"/>
    </location>
</feature>
<evidence type="ECO:0000256" key="12">
    <source>
        <dbReference type="SAM" id="SignalP"/>
    </source>
</evidence>
<gene>
    <name evidence="14" type="ORF">AB1Y20_021681</name>
</gene>
<dbReference type="InterPro" id="IPR001680">
    <property type="entry name" value="WD40_rpt"/>
</dbReference>
<dbReference type="PROSITE" id="PS50077">
    <property type="entry name" value="HEAT_REPEAT"/>
    <property type="match status" value="1"/>
</dbReference>
<dbReference type="EMBL" id="JBGBPQ010000007">
    <property type="protein sequence ID" value="KAL1522036.1"/>
    <property type="molecule type" value="Genomic_DNA"/>
</dbReference>
<dbReference type="InterPro" id="IPR015943">
    <property type="entry name" value="WD40/YVTN_repeat-like_dom_sf"/>
</dbReference>
<dbReference type="GO" id="GO:0004674">
    <property type="term" value="F:protein serine/threonine kinase activity"/>
    <property type="evidence" value="ECO:0007669"/>
    <property type="project" value="UniProtKB-KW"/>
</dbReference>
<dbReference type="EC" id="2.7.11.1" evidence="1"/>
<dbReference type="GO" id="GO:0006623">
    <property type="term" value="P:protein targeting to vacuole"/>
    <property type="evidence" value="ECO:0007669"/>
    <property type="project" value="TreeGrafter"/>
</dbReference>
<evidence type="ECO:0000256" key="6">
    <source>
        <dbReference type="ARBA" id="ARBA00022741"/>
    </source>
</evidence>
<dbReference type="PROSITE" id="PS00108">
    <property type="entry name" value="PROTEIN_KINASE_ST"/>
    <property type="match status" value="1"/>
</dbReference>
<evidence type="ECO:0000256" key="11">
    <source>
        <dbReference type="SAM" id="MobiDB-lite"/>
    </source>
</evidence>